<dbReference type="Pfam" id="PF00534">
    <property type="entry name" value="Glycos_transf_1"/>
    <property type="match status" value="1"/>
</dbReference>
<dbReference type="InterPro" id="IPR001296">
    <property type="entry name" value="Glyco_trans_1"/>
</dbReference>
<accession>A0ABR8RA23</accession>
<gene>
    <name evidence="3" type="ORF">H9650_10780</name>
</gene>
<dbReference type="Pfam" id="PF13439">
    <property type="entry name" value="Glyco_transf_4"/>
    <property type="match status" value="1"/>
</dbReference>
<evidence type="ECO:0000259" key="2">
    <source>
        <dbReference type="Pfam" id="PF13439"/>
    </source>
</evidence>
<evidence type="ECO:0000259" key="1">
    <source>
        <dbReference type="Pfam" id="PF00534"/>
    </source>
</evidence>
<sequence length="407" mass="44927">MWKRILFISEHGDPLETLGGKQAGGQNNYVKELALALGRRGIAVDVVTHWSNPDTPKIEKLGSMSRVIRFAAGHKGYIPKTKIYDLLPTFYEEIKKTISVQKYDVIHSHYWMSGLLGLVLKEEFGIPLVHTSHSLGIAKKQATGVEEPIRLEAEKHILNSADKVIATTEVEKQIILDFADNNPEVEVISIGVAKEFQSHSKRKAGMKPLLVYAGRLEKTKGISTLLEAFHKMKKESPELEAKLVLAGGDKEEIDPITLLPTDPSLREKVKGIEEYIEFIGPQSQHNLSELFSKATSVIVPSYYESFGMVAAEAQACGTPVIASGVGGLKDVVSHGKTGLQVPPKDSTQLANAMKRILKNNLLAKRLGKEAAERASRIFNWSSIAKEIDKTYEDLLHANDYANASHRS</sequence>
<comment type="caution">
    <text evidence="3">The sequence shown here is derived from an EMBL/GenBank/DDBJ whole genome shotgun (WGS) entry which is preliminary data.</text>
</comment>
<dbReference type="PANTHER" id="PTHR45947">
    <property type="entry name" value="SULFOQUINOVOSYL TRANSFERASE SQD2"/>
    <property type="match status" value="1"/>
</dbReference>
<dbReference type="PANTHER" id="PTHR45947:SF3">
    <property type="entry name" value="SULFOQUINOVOSYL TRANSFERASE SQD2"/>
    <property type="match status" value="1"/>
</dbReference>
<proteinExistence type="predicted"/>
<feature type="domain" description="Glycosyltransferase subfamily 4-like N-terminal" evidence="2">
    <location>
        <begin position="24"/>
        <end position="192"/>
    </location>
</feature>
<name>A0ABR8RA23_9BACI</name>
<dbReference type="Proteomes" id="UP000640786">
    <property type="component" value="Unassembled WGS sequence"/>
</dbReference>
<dbReference type="InterPro" id="IPR028098">
    <property type="entry name" value="Glyco_trans_4-like_N"/>
</dbReference>
<organism evidence="3 4">
    <name type="scientific">Psychrobacillus faecigallinarum</name>
    <dbReference type="NCBI Taxonomy" id="2762235"/>
    <lineage>
        <taxon>Bacteria</taxon>
        <taxon>Bacillati</taxon>
        <taxon>Bacillota</taxon>
        <taxon>Bacilli</taxon>
        <taxon>Bacillales</taxon>
        <taxon>Bacillaceae</taxon>
        <taxon>Psychrobacillus</taxon>
    </lineage>
</organism>
<evidence type="ECO:0000313" key="3">
    <source>
        <dbReference type="EMBL" id="MBD7944601.1"/>
    </source>
</evidence>
<dbReference type="Gene3D" id="3.40.50.2000">
    <property type="entry name" value="Glycogen Phosphorylase B"/>
    <property type="match status" value="2"/>
</dbReference>
<feature type="domain" description="Glycosyl transferase family 1" evidence="1">
    <location>
        <begin position="195"/>
        <end position="372"/>
    </location>
</feature>
<evidence type="ECO:0000313" key="4">
    <source>
        <dbReference type="Proteomes" id="UP000640786"/>
    </source>
</evidence>
<dbReference type="EMBL" id="JACSQO010000004">
    <property type="protein sequence ID" value="MBD7944601.1"/>
    <property type="molecule type" value="Genomic_DNA"/>
</dbReference>
<dbReference type="RefSeq" id="WP_191697184.1">
    <property type="nucleotide sequence ID" value="NZ_JACSQO010000004.1"/>
</dbReference>
<reference evidence="3 4" key="1">
    <citation type="submission" date="2020-08" db="EMBL/GenBank/DDBJ databases">
        <title>A Genomic Blueprint of the Chicken Gut Microbiome.</title>
        <authorList>
            <person name="Gilroy R."/>
            <person name="Ravi A."/>
            <person name="Getino M."/>
            <person name="Pursley I."/>
            <person name="Horton D.L."/>
            <person name="Alikhan N.-F."/>
            <person name="Baker D."/>
            <person name="Gharbi K."/>
            <person name="Hall N."/>
            <person name="Watson M."/>
            <person name="Adriaenssens E.M."/>
            <person name="Foster-Nyarko E."/>
            <person name="Jarju S."/>
            <person name="Secka A."/>
            <person name="Antonio M."/>
            <person name="Oren A."/>
            <person name="Chaudhuri R."/>
            <person name="La Ragione R.M."/>
            <person name="Hildebrand F."/>
            <person name="Pallen M.J."/>
        </authorList>
    </citation>
    <scope>NUCLEOTIDE SEQUENCE [LARGE SCALE GENOMIC DNA]</scope>
    <source>
        <strain evidence="3 4">Sa2BUA9</strain>
    </source>
</reference>
<dbReference type="InterPro" id="IPR050194">
    <property type="entry name" value="Glycosyltransferase_grp1"/>
</dbReference>
<keyword evidence="4" id="KW-1185">Reference proteome</keyword>
<dbReference type="SUPFAM" id="SSF53756">
    <property type="entry name" value="UDP-Glycosyltransferase/glycogen phosphorylase"/>
    <property type="match status" value="1"/>
</dbReference>
<protein>
    <submittedName>
        <fullName evidence="3">Glycosyltransferase</fullName>
    </submittedName>
</protein>